<keyword evidence="1" id="KW-0732">Signal</keyword>
<organism evidence="2 3">
    <name type="scientific">Fulvivirga marina</name>
    <dbReference type="NCBI Taxonomy" id="2494733"/>
    <lineage>
        <taxon>Bacteria</taxon>
        <taxon>Pseudomonadati</taxon>
        <taxon>Bacteroidota</taxon>
        <taxon>Cytophagia</taxon>
        <taxon>Cytophagales</taxon>
        <taxon>Fulvivirgaceae</taxon>
        <taxon>Fulvivirga</taxon>
    </lineage>
</organism>
<protein>
    <submittedName>
        <fullName evidence="2">Gliding motility lipoprotein GldH</fullName>
    </submittedName>
</protein>
<accession>A0A937KE47</accession>
<sequence>MTKQVLIILLFLISGLTACDSNRIYEENIDLENKTWIADSSLTFQFQIKNQERKYNLYYNLRNSVSYPFQNIYVNYTLEDTLGNQISTELVNKDLFHPKTGKPYGDGLGDIFDHRFPLLKSFQFEQAGTYRLKLEQFMRRDSLPEILSVGVRVEDASGQVE</sequence>
<proteinExistence type="predicted"/>
<keyword evidence="3" id="KW-1185">Reference proteome</keyword>
<comment type="caution">
    <text evidence="2">The sequence shown here is derived from an EMBL/GenBank/DDBJ whole genome shotgun (WGS) entry which is preliminary data.</text>
</comment>
<feature type="chain" id="PRO_5037427535" evidence="1">
    <location>
        <begin position="19"/>
        <end position="161"/>
    </location>
</feature>
<dbReference type="InterPro" id="IPR020018">
    <property type="entry name" value="Motility-assoc_lipoprot_GldH"/>
</dbReference>
<dbReference type="Proteomes" id="UP000614216">
    <property type="component" value="Unassembled WGS sequence"/>
</dbReference>
<keyword evidence="2" id="KW-0449">Lipoprotein</keyword>
<evidence type="ECO:0000313" key="2">
    <source>
        <dbReference type="EMBL" id="MBL6446853.1"/>
    </source>
</evidence>
<dbReference type="AlphaFoldDB" id="A0A937KE47"/>
<feature type="signal peptide" evidence="1">
    <location>
        <begin position="1"/>
        <end position="18"/>
    </location>
</feature>
<name>A0A937KE47_9BACT</name>
<dbReference type="RefSeq" id="WP_202856395.1">
    <property type="nucleotide sequence ID" value="NZ_JAEUGD010000042.1"/>
</dbReference>
<gene>
    <name evidence="2" type="ORF">JMN32_11055</name>
</gene>
<dbReference type="NCBIfam" id="TIGR03511">
    <property type="entry name" value="GldH_lipo"/>
    <property type="match status" value="1"/>
</dbReference>
<dbReference type="EMBL" id="JAEUGD010000042">
    <property type="protein sequence ID" value="MBL6446853.1"/>
    <property type="molecule type" value="Genomic_DNA"/>
</dbReference>
<evidence type="ECO:0000256" key="1">
    <source>
        <dbReference type="SAM" id="SignalP"/>
    </source>
</evidence>
<reference evidence="2" key="1">
    <citation type="submission" date="2021-01" db="EMBL/GenBank/DDBJ databases">
        <title>Fulvivirga kasyanovii gen. nov., sp nov., a novel member of the phylum Bacteroidetes isolated from seawater in a mussel farm.</title>
        <authorList>
            <person name="Zhao L.-H."/>
            <person name="Wang Z.-J."/>
        </authorList>
    </citation>
    <scope>NUCLEOTIDE SEQUENCE</scope>
    <source>
        <strain evidence="2">29W222</strain>
    </source>
</reference>
<dbReference type="PROSITE" id="PS51257">
    <property type="entry name" value="PROKAR_LIPOPROTEIN"/>
    <property type="match status" value="1"/>
</dbReference>
<dbReference type="Pfam" id="PF14109">
    <property type="entry name" value="GldH_lipo"/>
    <property type="match status" value="1"/>
</dbReference>
<evidence type="ECO:0000313" key="3">
    <source>
        <dbReference type="Proteomes" id="UP000614216"/>
    </source>
</evidence>